<accession>A0A9W4GG85</accession>
<proteinExistence type="predicted"/>
<dbReference type="EMBL" id="CAJHIT010000008">
    <property type="protein sequence ID" value="CAD6504337.1"/>
    <property type="molecule type" value="Genomic_DNA"/>
</dbReference>
<gene>
    <name evidence="1" type="ORF">BGTH12_LOCUS5695</name>
</gene>
<evidence type="ECO:0000313" key="2">
    <source>
        <dbReference type="Proteomes" id="UP000683417"/>
    </source>
</evidence>
<protein>
    <submittedName>
        <fullName evidence="1">BgTH12-06068</fullName>
    </submittedName>
</protein>
<dbReference type="Proteomes" id="UP000683417">
    <property type="component" value="Unassembled WGS sequence"/>
</dbReference>
<dbReference type="AlphaFoldDB" id="A0A9W4GG85"/>
<sequence>MRSTTSITEGSLFPSFLQLCTVLRYQKLDLWPN</sequence>
<evidence type="ECO:0000313" key="1">
    <source>
        <dbReference type="EMBL" id="CAD6504337.1"/>
    </source>
</evidence>
<comment type="caution">
    <text evidence="1">The sequence shown here is derived from an EMBL/GenBank/DDBJ whole genome shotgun (WGS) entry which is preliminary data.</text>
</comment>
<organism evidence="1 2">
    <name type="scientific">Blumeria graminis f. sp. triticale</name>
    <dbReference type="NCBI Taxonomy" id="1689686"/>
    <lineage>
        <taxon>Eukaryota</taxon>
        <taxon>Fungi</taxon>
        <taxon>Dikarya</taxon>
        <taxon>Ascomycota</taxon>
        <taxon>Pezizomycotina</taxon>
        <taxon>Leotiomycetes</taxon>
        <taxon>Erysiphales</taxon>
        <taxon>Erysiphaceae</taxon>
        <taxon>Blumeria</taxon>
    </lineage>
</organism>
<reference evidence="1" key="1">
    <citation type="submission" date="2020-10" db="EMBL/GenBank/DDBJ databases">
        <authorList>
            <person name="Muller C M."/>
        </authorList>
    </citation>
    <scope>NUCLEOTIDE SEQUENCE</scope>
    <source>
        <strain evidence="1">THUN-12</strain>
    </source>
</reference>
<name>A0A9W4GG85_BLUGR</name>